<protein>
    <submittedName>
        <fullName evidence="2">Uncharacterized protein</fullName>
    </submittedName>
</protein>
<accession>E2NCY8</accession>
<sequence length="106" mass="12160">MEQNIIALPVLIIALDNFFLFIVRLFILFKKTIQILMITAKVVCNPLKEGYKTVFEEDFSCWQGIYVTLVLHLQDTSVLFVQHKCSTNEMQVACKWRTGDLISAGC</sequence>
<feature type="transmembrane region" description="Helical" evidence="1">
    <location>
        <begin position="6"/>
        <end position="27"/>
    </location>
</feature>
<evidence type="ECO:0000313" key="2">
    <source>
        <dbReference type="EMBL" id="EEF90228.1"/>
    </source>
</evidence>
<gene>
    <name evidence="2" type="ORF">BACCELL_02146</name>
</gene>
<keyword evidence="1" id="KW-1133">Transmembrane helix</keyword>
<dbReference type="AlphaFoldDB" id="E2NCY8"/>
<proteinExistence type="predicted"/>
<dbReference type="HOGENOM" id="CLU_2217662_0_0_10"/>
<dbReference type="EMBL" id="ACCH01000164">
    <property type="protein sequence ID" value="EEF90228.1"/>
    <property type="molecule type" value="Genomic_DNA"/>
</dbReference>
<comment type="caution">
    <text evidence="2">The sequence shown here is derived from an EMBL/GenBank/DDBJ whole genome shotgun (WGS) entry which is preliminary data.</text>
</comment>
<reference evidence="2 3" key="2">
    <citation type="submission" date="2009-01" db="EMBL/GenBank/DDBJ databases">
        <title>Draft genome sequence of Bacteroides cellulosilyticus (DSM 14838).</title>
        <authorList>
            <person name="Sudarsanam P."/>
            <person name="Ley R."/>
            <person name="Guruge J."/>
            <person name="Turnbaugh P.J."/>
            <person name="Mahowald M."/>
            <person name="Liep D."/>
            <person name="Gordon J."/>
        </authorList>
    </citation>
    <scope>NUCLEOTIDE SEQUENCE [LARGE SCALE GENOMIC DNA]</scope>
    <source>
        <strain evidence="2 3">DSM 14838</strain>
    </source>
</reference>
<evidence type="ECO:0000313" key="3">
    <source>
        <dbReference type="Proteomes" id="UP000003711"/>
    </source>
</evidence>
<dbReference type="Proteomes" id="UP000003711">
    <property type="component" value="Unassembled WGS sequence"/>
</dbReference>
<evidence type="ECO:0000256" key="1">
    <source>
        <dbReference type="SAM" id="Phobius"/>
    </source>
</evidence>
<organism evidence="2 3">
    <name type="scientific">Bacteroides cellulosilyticus DSM 14838</name>
    <dbReference type="NCBI Taxonomy" id="537012"/>
    <lineage>
        <taxon>Bacteria</taxon>
        <taxon>Pseudomonadati</taxon>
        <taxon>Bacteroidota</taxon>
        <taxon>Bacteroidia</taxon>
        <taxon>Bacteroidales</taxon>
        <taxon>Bacteroidaceae</taxon>
        <taxon>Bacteroides</taxon>
    </lineage>
</organism>
<name>E2NCY8_9BACE</name>
<keyword evidence="1" id="KW-0812">Transmembrane</keyword>
<reference evidence="2 3" key="1">
    <citation type="submission" date="2008-12" db="EMBL/GenBank/DDBJ databases">
        <authorList>
            <person name="Fulton L."/>
            <person name="Clifton S."/>
            <person name="Fulton B."/>
            <person name="Xu J."/>
            <person name="Minx P."/>
            <person name="Pepin K.H."/>
            <person name="Johnson M."/>
            <person name="Bhonagiri V."/>
            <person name="Nash W.E."/>
            <person name="Mardis E.R."/>
            <person name="Wilson R.K."/>
        </authorList>
    </citation>
    <scope>NUCLEOTIDE SEQUENCE [LARGE SCALE GENOMIC DNA]</scope>
    <source>
        <strain evidence="2 3">DSM 14838</strain>
    </source>
</reference>
<keyword evidence="1" id="KW-0472">Membrane</keyword>